<dbReference type="EMBL" id="JAAGOA010000027">
    <property type="protein sequence ID" value="NEE03927.1"/>
    <property type="molecule type" value="Genomic_DNA"/>
</dbReference>
<dbReference type="RefSeq" id="WP_163744020.1">
    <property type="nucleotide sequence ID" value="NZ_JAAGOA010000027.1"/>
</dbReference>
<dbReference type="Proteomes" id="UP000475214">
    <property type="component" value="Unassembled WGS sequence"/>
</dbReference>
<dbReference type="GO" id="GO:0016740">
    <property type="term" value="F:transferase activity"/>
    <property type="evidence" value="ECO:0007669"/>
    <property type="project" value="UniProtKB-KW"/>
</dbReference>
<evidence type="ECO:0000313" key="2">
    <source>
        <dbReference type="Proteomes" id="UP000475214"/>
    </source>
</evidence>
<sequence>MRGLPANPLSIELSITNSALWWQAGDDDDVLEHWEVSADVWDYEACSPRHRHVGGMSLVVADLDRDRNLLDEIEPEQGPLEYIAESVIDLADGVLVPELDTCITPGVPRMVIIRWFELAPEWRGHGLAGPLIAAALDRFARTARLAVCRIAPSCLPIGSVDPVAAEFACTRLSDLLESVGFFHWKGVHVVDLNDPTLRDASLGLVRQWAPDRLVRQRTPDEGVAVY</sequence>
<dbReference type="AlphaFoldDB" id="A0A6L9SFS3"/>
<gene>
    <name evidence="1" type="ORF">G1H10_27540</name>
</gene>
<evidence type="ECO:0000313" key="1">
    <source>
        <dbReference type="EMBL" id="NEE03927.1"/>
    </source>
</evidence>
<organism evidence="1 2">
    <name type="scientific">Phytoactinopolyspora halotolerans</name>
    <dbReference type="NCBI Taxonomy" id="1981512"/>
    <lineage>
        <taxon>Bacteria</taxon>
        <taxon>Bacillati</taxon>
        <taxon>Actinomycetota</taxon>
        <taxon>Actinomycetes</taxon>
        <taxon>Jiangellales</taxon>
        <taxon>Jiangellaceae</taxon>
        <taxon>Phytoactinopolyspora</taxon>
    </lineage>
</organism>
<protein>
    <submittedName>
        <fullName evidence="1">N-acetyltransferase</fullName>
    </submittedName>
</protein>
<dbReference type="Gene3D" id="3.40.630.30">
    <property type="match status" value="1"/>
</dbReference>
<name>A0A6L9SFS3_9ACTN</name>
<comment type="caution">
    <text evidence="1">The sequence shown here is derived from an EMBL/GenBank/DDBJ whole genome shotgun (WGS) entry which is preliminary data.</text>
</comment>
<accession>A0A6L9SFS3</accession>
<keyword evidence="2" id="KW-1185">Reference proteome</keyword>
<reference evidence="1 2" key="1">
    <citation type="submission" date="2020-02" db="EMBL/GenBank/DDBJ databases">
        <authorList>
            <person name="Li X.-J."/>
            <person name="Han X.-M."/>
        </authorList>
    </citation>
    <scope>NUCLEOTIDE SEQUENCE [LARGE SCALE GENOMIC DNA]</scope>
    <source>
        <strain evidence="1 2">CCTCC AB 2017055</strain>
    </source>
</reference>
<proteinExistence type="predicted"/>
<keyword evidence="1" id="KW-0808">Transferase</keyword>